<dbReference type="STRING" id="1423763.FC46_GL001837"/>
<dbReference type="PANTHER" id="PTHR34135:SF2">
    <property type="entry name" value="LYSOZYME"/>
    <property type="match status" value="1"/>
</dbReference>
<dbReference type="PATRIC" id="fig|1423763.3.peg.1873"/>
<evidence type="ECO:0000313" key="8">
    <source>
        <dbReference type="Proteomes" id="UP000051036"/>
    </source>
</evidence>
<dbReference type="OrthoDB" id="2156809at2"/>
<dbReference type="GO" id="GO:0016998">
    <property type="term" value="P:cell wall macromolecule catabolic process"/>
    <property type="evidence" value="ECO:0007669"/>
    <property type="project" value="InterPro"/>
</dbReference>
<proteinExistence type="inferred from homology"/>
<dbReference type="InterPro" id="IPR002053">
    <property type="entry name" value="Glyco_hydro_25"/>
</dbReference>
<dbReference type="RefSeq" id="WP_057797991.1">
    <property type="nucleotide sequence ID" value="NZ_AZFM01000008.1"/>
</dbReference>
<keyword evidence="5" id="KW-0732">Signal</keyword>
<dbReference type="Proteomes" id="UP000051036">
    <property type="component" value="Unassembled WGS sequence"/>
</dbReference>
<dbReference type="GO" id="GO:0016052">
    <property type="term" value="P:carbohydrate catabolic process"/>
    <property type="evidence" value="ECO:0007669"/>
    <property type="project" value="TreeGrafter"/>
</dbReference>
<evidence type="ECO:0000313" key="7">
    <source>
        <dbReference type="EMBL" id="KRL90580.1"/>
    </source>
</evidence>
<evidence type="ECO:0000256" key="2">
    <source>
        <dbReference type="ARBA" id="ARBA00022801"/>
    </source>
</evidence>
<organism evidence="7 8">
    <name type="scientific">Lactobacillus kalixensis DSM 16043</name>
    <dbReference type="NCBI Taxonomy" id="1423763"/>
    <lineage>
        <taxon>Bacteria</taxon>
        <taxon>Bacillati</taxon>
        <taxon>Bacillota</taxon>
        <taxon>Bacilli</taxon>
        <taxon>Lactobacillales</taxon>
        <taxon>Lactobacillaceae</taxon>
        <taxon>Lactobacillus</taxon>
    </lineage>
</organism>
<dbReference type="AlphaFoldDB" id="A0A0R1UCN9"/>
<feature type="compositionally biased region" description="Low complexity" evidence="4">
    <location>
        <begin position="252"/>
        <end position="288"/>
    </location>
</feature>
<dbReference type="InterPro" id="IPR024968">
    <property type="entry name" value="SlpA_C_lactobacillus"/>
</dbReference>
<dbReference type="SMART" id="SM00641">
    <property type="entry name" value="Glyco_25"/>
    <property type="match status" value="2"/>
</dbReference>
<comment type="similarity">
    <text evidence="1">Belongs to the glycosyl hydrolase 25 family.</text>
</comment>
<dbReference type="Gene3D" id="3.20.20.80">
    <property type="entry name" value="Glycosidases"/>
    <property type="match status" value="1"/>
</dbReference>
<dbReference type="Pfam" id="PF03217">
    <property type="entry name" value="SlpA"/>
    <property type="match status" value="1"/>
</dbReference>
<feature type="chain" id="PRO_5039418494" evidence="5">
    <location>
        <begin position="20"/>
        <end position="411"/>
    </location>
</feature>
<keyword evidence="3" id="KW-0326">Glycosidase</keyword>
<dbReference type="CDD" id="cd06415">
    <property type="entry name" value="GH25_Cpl1-like"/>
    <property type="match status" value="1"/>
</dbReference>
<dbReference type="PROSITE" id="PS51904">
    <property type="entry name" value="GLYCOSYL_HYDROL_F25_2"/>
    <property type="match status" value="1"/>
</dbReference>
<dbReference type="GO" id="GO:0003796">
    <property type="term" value="F:lysozyme activity"/>
    <property type="evidence" value="ECO:0007669"/>
    <property type="project" value="InterPro"/>
</dbReference>
<feature type="region of interest" description="Disordered" evidence="4">
    <location>
        <begin position="252"/>
        <end position="292"/>
    </location>
</feature>
<sequence length="411" mass="44049">MRKSNKKLLQILACTSALAGGAAVVATTKLPAMTVKADTNSVAARSYGVDVASYQSNSMNQVAQNGGQFAIVKVSEGTTYRNPKASAQIQSAIANNMMPMAYHFATFGANSTAAASEAQYAISSAKATGLPAGSYIACDWETGDGNNVNGGRDASANAILAFMDQIKAAGYQPLLYSGASLLNNNINTSTILNKYPNSLWVASYAVSGRVDTANFNYFPSMDGVAIWQFTDNWRGLSVDGNITLLPLSMNSTSTQAPSSSSNNNTTNNNATTNINNAASSSSNNTSSNDEVKTSKTIMHKAYVYDKNGNRNGTTSYSAYQQVTVLGGMVRINGTNYYKIGDNQYINVSNIDGRIRVTTHNAYVYNSRGNRVYVSTIKRGMSVTTYGSSFKINGKSYYRIGRNRYVKVANFN</sequence>
<protein>
    <submittedName>
        <fullName evidence="7">Gametolysin</fullName>
    </submittedName>
</protein>
<dbReference type="InterPro" id="IPR018077">
    <property type="entry name" value="Glyco_hydro_fam25_subgr"/>
</dbReference>
<accession>A0A0R1UCN9</accession>
<reference evidence="7 8" key="1">
    <citation type="journal article" date="2015" name="Genome Announc.">
        <title>Expanding the biotechnology potential of lactobacilli through comparative genomics of 213 strains and associated genera.</title>
        <authorList>
            <person name="Sun Z."/>
            <person name="Harris H.M."/>
            <person name="McCann A."/>
            <person name="Guo C."/>
            <person name="Argimon S."/>
            <person name="Zhang W."/>
            <person name="Yang X."/>
            <person name="Jeffery I.B."/>
            <person name="Cooney J.C."/>
            <person name="Kagawa T.F."/>
            <person name="Liu W."/>
            <person name="Song Y."/>
            <person name="Salvetti E."/>
            <person name="Wrobel A."/>
            <person name="Rasinkangas P."/>
            <person name="Parkhill J."/>
            <person name="Rea M.C."/>
            <person name="O'Sullivan O."/>
            <person name="Ritari J."/>
            <person name="Douillard F.P."/>
            <person name="Paul Ross R."/>
            <person name="Yang R."/>
            <person name="Briner A.E."/>
            <person name="Felis G.E."/>
            <person name="de Vos W.M."/>
            <person name="Barrangou R."/>
            <person name="Klaenhammer T.R."/>
            <person name="Caufield P.W."/>
            <person name="Cui Y."/>
            <person name="Zhang H."/>
            <person name="O'Toole P.W."/>
        </authorList>
    </citation>
    <scope>NUCLEOTIDE SEQUENCE [LARGE SCALE GENOMIC DNA]</scope>
    <source>
        <strain evidence="7 8">DSM 16043</strain>
    </source>
</reference>
<keyword evidence="8" id="KW-1185">Reference proteome</keyword>
<comment type="caution">
    <text evidence="7">The sequence shown here is derived from an EMBL/GenBank/DDBJ whole genome shotgun (WGS) entry which is preliminary data.</text>
</comment>
<feature type="signal peptide" evidence="5">
    <location>
        <begin position="1"/>
        <end position="19"/>
    </location>
</feature>
<evidence type="ECO:0000256" key="3">
    <source>
        <dbReference type="ARBA" id="ARBA00023295"/>
    </source>
</evidence>
<dbReference type="GO" id="GO:0009253">
    <property type="term" value="P:peptidoglycan catabolic process"/>
    <property type="evidence" value="ECO:0007669"/>
    <property type="project" value="InterPro"/>
</dbReference>
<gene>
    <name evidence="7" type="ORF">FC46_GL001837</name>
</gene>
<evidence type="ECO:0000256" key="1">
    <source>
        <dbReference type="ARBA" id="ARBA00010646"/>
    </source>
</evidence>
<dbReference type="EMBL" id="AZFM01000008">
    <property type="protein sequence ID" value="KRL90580.1"/>
    <property type="molecule type" value="Genomic_DNA"/>
</dbReference>
<dbReference type="PANTHER" id="PTHR34135">
    <property type="entry name" value="LYSOZYME"/>
    <property type="match status" value="1"/>
</dbReference>
<keyword evidence="2" id="KW-0378">Hydrolase</keyword>
<dbReference type="Pfam" id="PF01183">
    <property type="entry name" value="Glyco_hydro_25"/>
    <property type="match status" value="1"/>
</dbReference>
<dbReference type="InterPro" id="IPR017853">
    <property type="entry name" value="GH"/>
</dbReference>
<evidence type="ECO:0000259" key="6">
    <source>
        <dbReference type="Pfam" id="PF03217"/>
    </source>
</evidence>
<feature type="domain" description="S-layer protein C-terminal" evidence="6">
    <location>
        <begin position="347"/>
        <end position="408"/>
    </location>
</feature>
<evidence type="ECO:0000256" key="5">
    <source>
        <dbReference type="SAM" id="SignalP"/>
    </source>
</evidence>
<evidence type="ECO:0000256" key="4">
    <source>
        <dbReference type="SAM" id="MobiDB-lite"/>
    </source>
</evidence>
<dbReference type="SUPFAM" id="SSF51445">
    <property type="entry name" value="(Trans)glycosidases"/>
    <property type="match status" value="1"/>
</dbReference>
<name>A0A0R1UCN9_9LACO</name>